<dbReference type="GO" id="GO:0008643">
    <property type="term" value="P:carbohydrate transport"/>
    <property type="evidence" value="ECO:0007669"/>
    <property type="project" value="InterPro"/>
</dbReference>
<keyword evidence="2" id="KW-0732">Signal</keyword>
<dbReference type="AlphaFoldDB" id="A0A1Y3CF82"/>
<feature type="signal peptide" evidence="2">
    <location>
        <begin position="1"/>
        <end position="22"/>
    </location>
</feature>
<protein>
    <submittedName>
        <fullName evidence="3">Carbohydrate porin</fullName>
    </submittedName>
</protein>
<reference evidence="3 4" key="1">
    <citation type="submission" date="2017-04" db="EMBL/GenBank/DDBJ databases">
        <title>High diversity of culturable Acinetobacter species in natural soil and water ecosystems.</title>
        <authorList>
            <person name="Nemec A."/>
            <person name="Radolfova-Krizova L."/>
        </authorList>
    </citation>
    <scope>NUCLEOTIDE SEQUENCE [LARGE SCALE GENOMIC DNA]</scope>
    <source>
        <strain evidence="3 4">ANC 4999</strain>
    </source>
</reference>
<evidence type="ECO:0000256" key="2">
    <source>
        <dbReference type="RuleBase" id="RU363072"/>
    </source>
</evidence>
<dbReference type="GO" id="GO:0016020">
    <property type="term" value="C:membrane"/>
    <property type="evidence" value="ECO:0007669"/>
    <property type="project" value="InterPro"/>
</dbReference>
<keyword evidence="4" id="KW-1185">Reference proteome</keyword>
<dbReference type="EMBL" id="NEGB01000006">
    <property type="protein sequence ID" value="OTG64775.1"/>
    <property type="molecule type" value="Genomic_DNA"/>
</dbReference>
<dbReference type="PANTHER" id="PTHR37944:SF1">
    <property type="entry name" value="PORIN B"/>
    <property type="match status" value="1"/>
</dbReference>
<dbReference type="RefSeq" id="WP_086204082.1">
    <property type="nucleotide sequence ID" value="NZ_NEGB01000006.1"/>
</dbReference>
<feature type="chain" id="PRO_5011810886" evidence="2">
    <location>
        <begin position="23"/>
        <end position="423"/>
    </location>
</feature>
<dbReference type="InterPro" id="IPR052932">
    <property type="entry name" value="OprB_Porin"/>
</dbReference>
<evidence type="ECO:0000313" key="3">
    <source>
        <dbReference type="EMBL" id="OTG64775.1"/>
    </source>
</evidence>
<dbReference type="Proteomes" id="UP000242765">
    <property type="component" value="Unassembled WGS sequence"/>
</dbReference>
<accession>A0A1Y3CF82</accession>
<name>A0A1Y3CF82_9GAMM</name>
<comment type="similarity">
    <text evidence="1 2">Belongs to the OprB family.</text>
</comment>
<dbReference type="Pfam" id="PF04966">
    <property type="entry name" value="OprB"/>
    <property type="match status" value="1"/>
</dbReference>
<evidence type="ECO:0000313" key="4">
    <source>
        <dbReference type="Proteomes" id="UP000242765"/>
    </source>
</evidence>
<dbReference type="GO" id="GO:0015288">
    <property type="term" value="F:porin activity"/>
    <property type="evidence" value="ECO:0007669"/>
    <property type="project" value="InterPro"/>
</dbReference>
<sequence>MKKNVLSVLAILITALMSQTHAQNAFDSNGTTMTGDWNGTRTMLAEQGMKFDANIALDSSYLVDGGYDAHQAATFASQFWLGTTLDMNKLAGWQGTTIRAVITARQGQSTTVNGIQNPTAPQWANSQANWGRGNSGSRLSELSIEKNFAEQGVNVKVGRLGLGTDFDTMACDFQSNAFCAAQMGKWQGKIWYNTPVSQWGGRVKYQMNPELFAQVGIYEYNPENVLERHGWNLDTRHADGVNIPAEVVWSPKQAVNALPGSYRFGVLYNTADEAKNQYDIAYKAGTVAEDRTYGGWIAFEQQLTSVGTGRRGLHSFGNFTFHDRTTTAVDQSQQLGLKYIGVFDSQPNDILGLAVNRVHLNDRYRDTKAILNKSAEYNIELNYSYYPAKWLMLRPLVQYVVHPGATDKVDNALVIGFGSKVIF</sequence>
<organism evidence="3 4">
    <name type="scientific">Acinetobacter silvestris</name>
    <dbReference type="NCBI Taxonomy" id="1977882"/>
    <lineage>
        <taxon>Bacteria</taxon>
        <taxon>Pseudomonadati</taxon>
        <taxon>Pseudomonadota</taxon>
        <taxon>Gammaproteobacteria</taxon>
        <taxon>Moraxellales</taxon>
        <taxon>Moraxellaceae</taxon>
        <taxon>Acinetobacter</taxon>
    </lineage>
</organism>
<dbReference type="InterPro" id="IPR007049">
    <property type="entry name" value="Carb-sel_porin_OprB"/>
</dbReference>
<dbReference type="InterPro" id="IPR038673">
    <property type="entry name" value="OprB_sf"/>
</dbReference>
<dbReference type="STRING" id="1977882.B9T28_11250"/>
<dbReference type="PANTHER" id="PTHR37944">
    <property type="entry name" value="PORIN B"/>
    <property type="match status" value="1"/>
</dbReference>
<proteinExistence type="inferred from homology"/>
<dbReference type="OrthoDB" id="545475at2"/>
<dbReference type="Gene3D" id="2.40.160.180">
    <property type="entry name" value="Carbohydrate-selective porin OprB"/>
    <property type="match status" value="1"/>
</dbReference>
<comment type="caution">
    <text evidence="3">The sequence shown here is derived from an EMBL/GenBank/DDBJ whole genome shotgun (WGS) entry which is preliminary data.</text>
</comment>
<gene>
    <name evidence="3" type="ORF">B9T28_11250</name>
</gene>
<evidence type="ECO:0000256" key="1">
    <source>
        <dbReference type="ARBA" id="ARBA00008769"/>
    </source>
</evidence>